<comment type="caution">
    <text evidence="2">The sequence shown here is derived from an EMBL/GenBank/DDBJ whole genome shotgun (WGS) entry which is preliminary data.</text>
</comment>
<sequence>MNNNIQQRYNLIHNSPYKRSLVTGNVLPGARRDKITSSALLHTQADSGSSVSMITPQQNFLQMPQLGSSVSHAPRIQDSDQRQPRSEMTFTNRRPIITGTIASQNHPQLDSSSLTSLKHASNSFIYPELNVDQLDERVRKIKMRSGANQFLTPNILKHQASGVIAKNNHFNNPDQLPPMAQSGRSSSPLRLYQVPEDPYIPNNGLQFDQVLDESLGSHLNQQQVIRKVLKKLPQQKYSSVNTPNLEESPIIQKRGKGVRASEVEFKQIPESDQGIEKVKKFRASLRKNVTPTPSTIQTDLEQLSQPYIERHQSLQMDSIKSYIPKAFENNDYASDQLPNSHLPRPDPLRKLQPKSRGLSES</sequence>
<feature type="compositionally biased region" description="Basic and acidic residues" evidence="1">
    <location>
        <begin position="75"/>
        <end position="85"/>
    </location>
</feature>
<accession>A0A8J8T799</accession>
<keyword evidence="3" id="KW-1185">Reference proteome</keyword>
<evidence type="ECO:0000256" key="1">
    <source>
        <dbReference type="SAM" id="MobiDB-lite"/>
    </source>
</evidence>
<organism evidence="2 3">
    <name type="scientific">Halteria grandinella</name>
    <dbReference type="NCBI Taxonomy" id="5974"/>
    <lineage>
        <taxon>Eukaryota</taxon>
        <taxon>Sar</taxon>
        <taxon>Alveolata</taxon>
        <taxon>Ciliophora</taxon>
        <taxon>Intramacronucleata</taxon>
        <taxon>Spirotrichea</taxon>
        <taxon>Stichotrichia</taxon>
        <taxon>Sporadotrichida</taxon>
        <taxon>Halteriidae</taxon>
        <taxon>Halteria</taxon>
    </lineage>
</organism>
<protein>
    <submittedName>
        <fullName evidence="2">Uncharacterized protein</fullName>
    </submittedName>
</protein>
<gene>
    <name evidence="2" type="ORF">FGO68_gene6877</name>
</gene>
<dbReference type="EMBL" id="RRYP01003292">
    <property type="protein sequence ID" value="TNV83943.1"/>
    <property type="molecule type" value="Genomic_DNA"/>
</dbReference>
<proteinExistence type="predicted"/>
<dbReference type="Proteomes" id="UP000785679">
    <property type="component" value="Unassembled WGS sequence"/>
</dbReference>
<evidence type="ECO:0000313" key="3">
    <source>
        <dbReference type="Proteomes" id="UP000785679"/>
    </source>
</evidence>
<feature type="region of interest" description="Disordered" evidence="1">
    <location>
        <begin position="330"/>
        <end position="361"/>
    </location>
</feature>
<reference evidence="2" key="1">
    <citation type="submission" date="2019-06" db="EMBL/GenBank/DDBJ databases">
        <authorList>
            <person name="Zheng W."/>
        </authorList>
    </citation>
    <scope>NUCLEOTIDE SEQUENCE</scope>
    <source>
        <strain evidence="2">QDHG01</strain>
    </source>
</reference>
<feature type="region of interest" description="Disordered" evidence="1">
    <location>
        <begin position="67"/>
        <end position="92"/>
    </location>
</feature>
<name>A0A8J8T799_HALGN</name>
<dbReference type="AlphaFoldDB" id="A0A8J8T799"/>
<evidence type="ECO:0000313" key="2">
    <source>
        <dbReference type="EMBL" id="TNV83943.1"/>
    </source>
</evidence>